<comment type="caution">
    <text evidence="1">The sequence shown here is derived from an EMBL/GenBank/DDBJ whole genome shotgun (WGS) entry which is preliminary data.</text>
</comment>
<dbReference type="EMBL" id="NIRS01000004">
    <property type="protein sequence ID" value="PPK37720.1"/>
    <property type="molecule type" value="Genomic_DNA"/>
</dbReference>
<dbReference type="AlphaFoldDB" id="A0A2S6FK33"/>
<proteinExistence type="predicted"/>
<gene>
    <name evidence="1" type="ORF">CD175_15775</name>
</gene>
<dbReference type="Proteomes" id="UP000238541">
    <property type="component" value="Unassembled WGS sequence"/>
</dbReference>
<organism evidence="1 2">
    <name type="scientific">Pseudomonas laurylsulfatiphila</name>
    <dbReference type="NCBI Taxonomy" id="2011015"/>
    <lineage>
        <taxon>Bacteria</taxon>
        <taxon>Pseudomonadati</taxon>
        <taxon>Pseudomonadota</taxon>
        <taxon>Gammaproteobacteria</taxon>
        <taxon>Pseudomonadales</taxon>
        <taxon>Pseudomonadaceae</taxon>
        <taxon>Pseudomonas</taxon>
    </lineage>
</organism>
<sequence length="343" mass="39017">MNMDGTVIIHEQRMPNYSLMKLNKKAINKIVAQLKLDFSDYLKTKLGRLDHALNDAHANIFGMAVAVTPMLREANFKSFMIEFQRLSNELELSGDLQMMTLEGLKADYIKSVNADAGRIRELAQAVNAYVNSLDDIEVLGEGQSDSSILLGFDEDIVKALSDLDRRLAEIEMQCRVLDDLISVIDDKNLIDHLLPLIPDGSFFKTFEISAPQAELVKKGLELLRKILEQASEYIKYTEMVRARDDLRIKRAHYFEQKNEYQKLRADRDVRVDILRQVKSVEGLKVDYLHEANTLLRNINNYVSLFDLAPQTTIDNLKVITDAAVSLSKTLEPIASAWRTKEAP</sequence>
<reference evidence="2" key="1">
    <citation type="submission" date="2017-06" db="EMBL/GenBank/DDBJ databases">
        <authorList>
            <person name="Furmanczyk E.M."/>
        </authorList>
    </citation>
    <scope>NUCLEOTIDE SEQUENCE [LARGE SCALE GENOMIC DNA]</scope>
    <source>
        <strain evidence="2">AP3_16</strain>
    </source>
</reference>
<dbReference type="InterPro" id="IPR047760">
    <property type="entry name" value="XaxB-like"/>
</dbReference>
<keyword evidence="2" id="KW-1185">Reference proteome</keyword>
<name>A0A2S6FK33_9PSED</name>
<dbReference type="NCBIfam" id="NF033927">
    <property type="entry name" value="alph_xenorhab_B"/>
    <property type="match status" value="1"/>
</dbReference>
<accession>A0A2S6FK33</accession>
<evidence type="ECO:0000313" key="2">
    <source>
        <dbReference type="Proteomes" id="UP000238541"/>
    </source>
</evidence>
<evidence type="ECO:0008006" key="3">
    <source>
        <dbReference type="Google" id="ProtNLM"/>
    </source>
</evidence>
<protein>
    <recommendedName>
        <fullName evidence="3">Alpha-xenorhabdolysin family binary toxin subunit B</fullName>
    </recommendedName>
</protein>
<evidence type="ECO:0000313" key="1">
    <source>
        <dbReference type="EMBL" id="PPK37720.1"/>
    </source>
</evidence>
<dbReference type="RefSeq" id="WP_104449661.1">
    <property type="nucleotide sequence ID" value="NZ_NIRS01000004.1"/>
</dbReference>